<name>A0A381WC50_9ZZZZ</name>
<dbReference type="InterPro" id="IPR014784">
    <property type="entry name" value="Cu2_ascorb_mOase-like_C"/>
</dbReference>
<feature type="non-terminal residue" evidence="2">
    <location>
        <position position="1"/>
    </location>
</feature>
<evidence type="ECO:0000313" key="2">
    <source>
        <dbReference type="EMBL" id="SVA49513.1"/>
    </source>
</evidence>
<dbReference type="InterPro" id="IPR008977">
    <property type="entry name" value="PHM/PNGase_F_dom_sf"/>
</dbReference>
<dbReference type="Gene3D" id="2.60.120.230">
    <property type="match status" value="1"/>
</dbReference>
<reference evidence="2" key="1">
    <citation type="submission" date="2018-05" db="EMBL/GenBank/DDBJ databases">
        <authorList>
            <person name="Lanie J.A."/>
            <person name="Ng W.-L."/>
            <person name="Kazmierczak K.M."/>
            <person name="Andrzejewski T.M."/>
            <person name="Davidsen T.M."/>
            <person name="Wayne K.J."/>
            <person name="Tettelin H."/>
            <person name="Glass J.I."/>
            <person name="Rusch D."/>
            <person name="Podicherti R."/>
            <person name="Tsui H.-C.T."/>
            <person name="Winkler M.E."/>
        </authorList>
    </citation>
    <scope>NUCLEOTIDE SEQUENCE</scope>
</reference>
<accession>A0A381WC50</accession>
<evidence type="ECO:0000256" key="1">
    <source>
        <dbReference type="ARBA" id="ARBA00023157"/>
    </source>
</evidence>
<dbReference type="InterPro" id="IPR036909">
    <property type="entry name" value="Cyt_c-like_dom_sf"/>
</dbReference>
<sequence>VLEFSEESVPASLKEGRAMANTRFLGWQNLVGCAMLFAFLGSAPMLVSAQSVDEAVTFTKDIAPIFQQKCEACHRDGSMAPMSLVNFRETRPWARSIKAAVAAREMPPWHVDKSVGIQDFKNDRSLTDNQINTIVRWVDSGAPMGDPADMPHPMTWPEGETWNFEELFGPPNLIIKSPAYKMAARAQDAWYKPVVETGLTEPRWVRAIEIRPSTPEGRRITHHALARLQQEEPELEATATDPDDVGPGLFMEWAVGKQGEITRPDSGKLMLPGSKIVWDIHYHAVGEEITDSAELAIYFHPKGYEPKHRQVLHLMHGIEGGSRGLDIPPNTVSVHQGFFPLRQAGRVENFQPHMHLRGKAMSMEALLPTGERRMLSHVNDYQFDWHNNYVYADHVAPLLPKGTLLRITAWHDNTSANRDNPDPSQWVGWGDRTVDEMAHAWVNVTYMSDEELESEIAQREASRLELTDEQQP</sequence>
<proteinExistence type="predicted"/>
<dbReference type="AlphaFoldDB" id="A0A381WC50"/>
<dbReference type="EMBL" id="UINC01011192">
    <property type="protein sequence ID" value="SVA49513.1"/>
    <property type="molecule type" value="Genomic_DNA"/>
</dbReference>
<keyword evidence="1" id="KW-1015">Disulfide bond</keyword>
<dbReference type="SUPFAM" id="SSF49742">
    <property type="entry name" value="PHM/PNGase F"/>
    <property type="match status" value="2"/>
</dbReference>
<dbReference type="GO" id="GO:0016715">
    <property type="term" value="F:oxidoreductase activity, acting on paired donors, with incorporation or reduction of molecular oxygen, reduced ascorbate as one donor, and incorporation of one atom of oxygen"/>
    <property type="evidence" value="ECO:0007669"/>
    <property type="project" value="InterPro"/>
</dbReference>
<dbReference type="GO" id="GO:0020037">
    <property type="term" value="F:heme binding"/>
    <property type="evidence" value="ECO:0007669"/>
    <property type="project" value="InterPro"/>
</dbReference>
<dbReference type="SUPFAM" id="SSF46626">
    <property type="entry name" value="Cytochrome c"/>
    <property type="match status" value="1"/>
</dbReference>
<dbReference type="GO" id="GO:0009055">
    <property type="term" value="F:electron transfer activity"/>
    <property type="evidence" value="ECO:0007669"/>
    <property type="project" value="InterPro"/>
</dbReference>
<gene>
    <name evidence="2" type="ORF">METZ01_LOCUS102367</name>
</gene>
<organism evidence="2">
    <name type="scientific">marine metagenome</name>
    <dbReference type="NCBI Taxonomy" id="408172"/>
    <lineage>
        <taxon>unclassified sequences</taxon>
        <taxon>metagenomes</taxon>
        <taxon>ecological metagenomes</taxon>
    </lineage>
</organism>
<evidence type="ECO:0008006" key="3">
    <source>
        <dbReference type="Google" id="ProtNLM"/>
    </source>
</evidence>
<protein>
    <recommendedName>
        <fullName evidence="3">Cytochrome c domain-containing protein</fullName>
    </recommendedName>
</protein>